<protein>
    <submittedName>
        <fullName evidence="1">Uncharacterized protein</fullName>
    </submittedName>
</protein>
<dbReference type="HOGENOM" id="CLU_1835413_0_0_1"/>
<proteinExistence type="predicted"/>
<dbReference type="AlphaFoldDB" id="W4KGI3"/>
<sequence length="140" mass="15632">MRVAEGSRGRLKKDPDCILYSWAEEVPLQELLAGSLAFSGALLDGASLAFKTKETTAQFIISWPGFQAKEYPIPNAKRITRAQLAHEFARCFSRYVETTITTPESRPPLGETFLVSFINVTDNGWQADLTEDIEVLRHGI</sequence>
<dbReference type="KEGG" id="hir:HETIRDRAFT_425641"/>
<dbReference type="GeneID" id="20674038"/>
<name>W4KGI3_HETIT</name>
<keyword evidence="2" id="KW-1185">Reference proteome</keyword>
<reference evidence="1 2" key="1">
    <citation type="journal article" date="2012" name="New Phytol.">
        <title>Insight into trade-off between wood decay and parasitism from the genome of a fungal forest pathogen.</title>
        <authorList>
            <person name="Olson A."/>
            <person name="Aerts A."/>
            <person name="Asiegbu F."/>
            <person name="Belbahri L."/>
            <person name="Bouzid O."/>
            <person name="Broberg A."/>
            <person name="Canback B."/>
            <person name="Coutinho P.M."/>
            <person name="Cullen D."/>
            <person name="Dalman K."/>
            <person name="Deflorio G."/>
            <person name="van Diepen L.T."/>
            <person name="Dunand C."/>
            <person name="Duplessis S."/>
            <person name="Durling M."/>
            <person name="Gonthier P."/>
            <person name="Grimwood J."/>
            <person name="Fossdal C.G."/>
            <person name="Hansson D."/>
            <person name="Henrissat B."/>
            <person name="Hietala A."/>
            <person name="Himmelstrand K."/>
            <person name="Hoffmeister D."/>
            <person name="Hogberg N."/>
            <person name="James T.Y."/>
            <person name="Karlsson M."/>
            <person name="Kohler A."/>
            <person name="Kues U."/>
            <person name="Lee Y.H."/>
            <person name="Lin Y.C."/>
            <person name="Lind M."/>
            <person name="Lindquist E."/>
            <person name="Lombard V."/>
            <person name="Lucas S."/>
            <person name="Lunden K."/>
            <person name="Morin E."/>
            <person name="Murat C."/>
            <person name="Park J."/>
            <person name="Raffaello T."/>
            <person name="Rouze P."/>
            <person name="Salamov A."/>
            <person name="Schmutz J."/>
            <person name="Solheim H."/>
            <person name="Stahlberg J."/>
            <person name="Velez H."/>
            <person name="de Vries R.P."/>
            <person name="Wiebenga A."/>
            <person name="Woodward S."/>
            <person name="Yakovlev I."/>
            <person name="Garbelotto M."/>
            <person name="Martin F."/>
            <person name="Grigoriev I.V."/>
            <person name="Stenlid J."/>
        </authorList>
    </citation>
    <scope>NUCLEOTIDE SEQUENCE [LARGE SCALE GENOMIC DNA]</scope>
    <source>
        <strain evidence="1 2">TC 32-1</strain>
    </source>
</reference>
<accession>W4KGI3</accession>
<dbReference type="RefSeq" id="XP_009543876.1">
    <property type="nucleotide sequence ID" value="XM_009545581.1"/>
</dbReference>
<evidence type="ECO:0000313" key="2">
    <source>
        <dbReference type="Proteomes" id="UP000030671"/>
    </source>
</evidence>
<dbReference type="InParanoid" id="W4KGI3"/>
<gene>
    <name evidence="1" type="ORF">HETIRDRAFT_425641</name>
</gene>
<dbReference type="Proteomes" id="UP000030671">
    <property type="component" value="Unassembled WGS sequence"/>
</dbReference>
<organism evidence="1 2">
    <name type="scientific">Heterobasidion irregulare (strain TC 32-1)</name>
    <dbReference type="NCBI Taxonomy" id="747525"/>
    <lineage>
        <taxon>Eukaryota</taxon>
        <taxon>Fungi</taxon>
        <taxon>Dikarya</taxon>
        <taxon>Basidiomycota</taxon>
        <taxon>Agaricomycotina</taxon>
        <taxon>Agaricomycetes</taxon>
        <taxon>Russulales</taxon>
        <taxon>Bondarzewiaceae</taxon>
        <taxon>Heterobasidion</taxon>
        <taxon>Heterobasidion annosum species complex</taxon>
    </lineage>
</organism>
<dbReference type="EMBL" id="KI925456">
    <property type="protein sequence ID" value="ETW84176.1"/>
    <property type="molecule type" value="Genomic_DNA"/>
</dbReference>
<evidence type="ECO:0000313" key="1">
    <source>
        <dbReference type="EMBL" id="ETW84176.1"/>
    </source>
</evidence>